<sequence>MAHAHTDHHHDHAHGHHHHAPPAPGDHSRAFLIAILLNVGFVGVEFAYGLIAHSTALMADAGHNLSDVLGLVLAWVAAVLTKKRPEGRYTYGLRGTSILAALGNSMLLLVACGGIAWEAVLRLTAPAPVGGLTVSVVAGVGIAVNAFSAWLFMAGSKGDLNLRGAYLHMAADALVSLAVVAGGLIMLYTGWYWVDPVLSLAIVAVILASSFGLLRDALRLSLNAVPAHIVLDDVHAYLAALPGVIAVQDLHVWGMSTTETALTAHLLMPGGHPDDAFFNEVAGELAERFGIKHSTVQVGIEQPVRCALVS</sequence>
<comment type="subcellular location">
    <subcellularLocation>
        <location evidence="1">Membrane</location>
        <topology evidence="1">Multi-pass membrane protein</topology>
    </subcellularLocation>
</comment>
<feature type="region of interest" description="Disordered" evidence="9">
    <location>
        <begin position="1"/>
        <end position="22"/>
    </location>
</feature>
<feature type="transmembrane region" description="Helical" evidence="10">
    <location>
        <begin position="30"/>
        <end position="51"/>
    </location>
</feature>
<dbReference type="InterPro" id="IPR002524">
    <property type="entry name" value="Cation_efflux"/>
</dbReference>
<organism evidence="13 14">
    <name type="scientific">Noviherbaspirillum suwonense</name>
    <dbReference type="NCBI Taxonomy" id="1224511"/>
    <lineage>
        <taxon>Bacteria</taxon>
        <taxon>Pseudomonadati</taxon>
        <taxon>Pseudomonadota</taxon>
        <taxon>Betaproteobacteria</taxon>
        <taxon>Burkholderiales</taxon>
        <taxon>Oxalobacteraceae</taxon>
        <taxon>Noviherbaspirillum</taxon>
    </lineage>
</organism>
<comment type="caution">
    <text evidence="13">The sequence shown here is derived from an EMBL/GenBank/DDBJ whole genome shotgun (WGS) entry which is preliminary data.</text>
</comment>
<dbReference type="SUPFAM" id="SSF161111">
    <property type="entry name" value="Cation efflux protein transmembrane domain-like"/>
    <property type="match status" value="1"/>
</dbReference>
<dbReference type="RefSeq" id="WP_283440353.1">
    <property type="nucleotide sequence ID" value="NZ_FXUL01000001.1"/>
</dbReference>
<evidence type="ECO:0000256" key="3">
    <source>
        <dbReference type="ARBA" id="ARBA00022448"/>
    </source>
</evidence>
<feature type="domain" description="Cation efflux protein cytoplasmic" evidence="12">
    <location>
        <begin position="228"/>
        <end position="298"/>
    </location>
</feature>
<keyword evidence="7" id="KW-0406">Ion transport</keyword>
<keyword evidence="3" id="KW-0813">Transport</keyword>
<evidence type="ECO:0000313" key="14">
    <source>
        <dbReference type="Proteomes" id="UP001158049"/>
    </source>
</evidence>
<feature type="compositionally biased region" description="Basic and acidic residues" evidence="9">
    <location>
        <begin position="1"/>
        <end position="10"/>
    </location>
</feature>
<feature type="transmembrane region" description="Helical" evidence="10">
    <location>
        <begin position="165"/>
        <end position="191"/>
    </location>
</feature>
<dbReference type="Pfam" id="PF01545">
    <property type="entry name" value="Cation_efflux"/>
    <property type="match status" value="1"/>
</dbReference>
<dbReference type="InterPro" id="IPR027469">
    <property type="entry name" value="Cation_efflux_TMD_sf"/>
</dbReference>
<reference evidence="13 14" key="1">
    <citation type="submission" date="2017-05" db="EMBL/GenBank/DDBJ databases">
        <authorList>
            <person name="Varghese N."/>
            <person name="Submissions S."/>
        </authorList>
    </citation>
    <scope>NUCLEOTIDE SEQUENCE [LARGE SCALE GENOMIC DNA]</scope>
    <source>
        <strain evidence="13 14">DSM 26001</strain>
    </source>
</reference>
<evidence type="ECO:0000259" key="12">
    <source>
        <dbReference type="Pfam" id="PF16916"/>
    </source>
</evidence>
<evidence type="ECO:0000313" key="13">
    <source>
        <dbReference type="EMBL" id="SMP42586.1"/>
    </source>
</evidence>
<comment type="similarity">
    <text evidence="2">Belongs to the cation diffusion facilitator (CDF) transporter (TC 2.A.4) family. SLC30A subfamily.</text>
</comment>
<feature type="transmembrane region" description="Helical" evidence="10">
    <location>
        <begin position="129"/>
        <end position="153"/>
    </location>
</feature>
<evidence type="ECO:0000256" key="2">
    <source>
        <dbReference type="ARBA" id="ARBA00008873"/>
    </source>
</evidence>
<dbReference type="SUPFAM" id="SSF160240">
    <property type="entry name" value="Cation efflux protein cytoplasmic domain-like"/>
    <property type="match status" value="1"/>
</dbReference>
<feature type="domain" description="Cation efflux protein transmembrane" evidence="11">
    <location>
        <begin position="32"/>
        <end position="219"/>
    </location>
</feature>
<name>A0ABY1PRU9_9BURK</name>
<evidence type="ECO:0000256" key="6">
    <source>
        <dbReference type="ARBA" id="ARBA00022989"/>
    </source>
</evidence>
<dbReference type="NCBIfam" id="TIGR01297">
    <property type="entry name" value="CDF"/>
    <property type="match status" value="1"/>
</dbReference>
<dbReference type="InterPro" id="IPR036837">
    <property type="entry name" value="Cation_efflux_CTD_sf"/>
</dbReference>
<accession>A0ABY1PRU9</accession>
<keyword evidence="14" id="KW-1185">Reference proteome</keyword>
<evidence type="ECO:0000259" key="11">
    <source>
        <dbReference type="Pfam" id="PF01545"/>
    </source>
</evidence>
<dbReference type="InterPro" id="IPR050681">
    <property type="entry name" value="CDF/SLC30A"/>
</dbReference>
<evidence type="ECO:0000256" key="1">
    <source>
        <dbReference type="ARBA" id="ARBA00004141"/>
    </source>
</evidence>
<dbReference type="InterPro" id="IPR058533">
    <property type="entry name" value="Cation_efflux_TM"/>
</dbReference>
<proteinExistence type="inferred from homology"/>
<evidence type="ECO:0000256" key="5">
    <source>
        <dbReference type="ARBA" id="ARBA00022906"/>
    </source>
</evidence>
<protein>
    <submittedName>
        <fullName evidence="13">Cobalt-zinc-cadmium efflux system protein</fullName>
    </submittedName>
</protein>
<feature type="compositionally biased region" description="Basic residues" evidence="9">
    <location>
        <begin position="11"/>
        <end position="20"/>
    </location>
</feature>
<evidence type="ECO:0000256" key="10">
    <source>
        <dbReference type="SAM" id="Phobius"/>
    </source>
</evidence>
<dbReference type="Proteomes" id="UP001158049">
    <property type="component" value="Unassembled WGS sequence"/>
</dbReference>
<evidence type="ECO:0000256" key="4">
    <source>
        <dbReference type="ARBA" id="ARBA00022692"/>
    </source>
</evidence>
<dbReference type="InterPro" id="IPR027470">
    <property type="entry name" value="Cation_efflux_CTD"/>
</dbReference>
<feature type="transmembrane region" description="Helical" evidence="10">
    <location>
        <begin position="93"/>
        <end position="117"/>
    </location>
</feature>
<keyword evidence="6 10" id="KW-1133">Transmembrane helix</keyword>
<dbReference type="EMBL" id="FXUL01000001">
    <property type="protein sequence ID" value="SMP42586.1"/>
    <property type="molecule type" value="Genomic_DNA"/>
</dbReference>
<gene>
    <name evidence="13" type="ORF">SAMN06295970_101198</name>
</gene>
<keyword evidence="5" id="KW-0862">Zinc</keyword>
<dbReference type="Gene3D" id="1.20.1510.10">
    <property type="entry name" value="Cation efflux protein transmembrane domain"/>
    <property type="match status" value="1"/>
</dbReference>
<evidence type="ECO:0000256" key="8">
    <source>
        <dbReference type="ARBA" id="ARBA00023136"/>
    </source>
</evidence>
<keyword evidence="8 10" id="KW-0472">Membrane</keyword>
<keyword evidence="5" id="KW-0864">Zinc transport</keyword>
<feature type="transmembrane region" description="Helical" evidence="10">
    <location>
        <begin position="197"/>
        <end position="214"/>
    </location>
</feature>
<dbReference type="PANTHER" id="PTHR11562:SF17">
    <property type="entry name" value="RE54080P-RELATED"/>
    <property type="match status" value="1"/>
</dbReference>
<dbReference type="PANTHER" id="PTHR11562">
    <property type="entry name" value="CATION EFFLUX PROTEIN/ ZINC TRANSPORTER"/>
    <property type="match status" value="1"/>
</dbReference>
<evidence type="ECO:0000256" key="7">
    <source>
        <dbReference type="ARBA" id="ARBA00023065"/>
    </source>
</evidence>
<keyword evidence="4 10" id="KW-0812">Transmembrane</keyword>
<dbReference type="Pfam" id="PF16916">
    <property type="entry name" value="ZT_dimer"/>
    <property type="match status" value="1"/>
</dbReference>
<evidence type="ECO:0000256" key="9">
    <source>
        <dbReference type="SAM" id="MobiDB-lite"/>
    </source>
</evidence>